<geneLocation type="plasmid" evidence="2">
    <name>pMk2240A</name>
</geneLocation>
<protein>
    <submittedName>
        <fullName evidence="2">DUF3606 domain-containing protein</fullName>
    </submittedName>
</protein>
<evidence type="ECO:0000256" key="1">
    <source>
        <dbReference type="SAM" id="MobiDB-lite"/>
    </source>
</evidence>
<dbReference type="AlphaFoldDB" id="A0AAU8D033"/>
<dbReference type="RefSeq" id="WP_353646318.1">
    <property type="nucleotide sequence ID" value="NZ_CP159256.1"/>
</dbReference>
<organism evidence="2">
    <name type="scientific">Mesorhizobium sp. WSM2240</name>
    <dbReference type="NCBI Taxonomy" id="3228851"/>
    <lineage>
        <taxon>Bacteria</taxon>
        <taxon>Pseudomonadati</taxon>
        <taxon>Pseudomonadota</taxon>
        <taxon>Alphaproteobacteria</taxon>
        <taxon>Hyphomicrobiales</taxon>
        <taxon>Phyllobacteriaceae</taxon>
        <taxon>Mesorhizobium</taxon>
    </lineage>
</organism>
<accession>A0AAU8D033</accession>
<reference evidence="2" key="1">
    <citation type="submission" date="2024-06" db="EMBL/GenBank/DDBJ databases">
        <title>Mesorhizobium karijinii sp. nov., a symbiont of the iconic Swainsona formosa from arid Australia.</title>
        <authorList>
            <person name="Hill Y.J."/>
            <person name="Watkin E.L.J."/>
            <person name="O'Hara G.W."/>
            <person name="Terpolilli J."/>
            <person name="Tye M.L."/>
            <person name="Kohlmeier M.G."/>
        </authorList>
    </citation>
    <scope>NUCLEOTIDE SEQUENCE</scope>
    <source>
        <strain evidence="2">WSM2240</strain>
        <plasmid evidence="2">pMk2240A</plasmid>
    </source>
</reference>
<name>A0AAU8D033_9HYPH</name>
<evidence type="ECO:0000313" key="2">
    <source>
        <dbReference type="EMBL" id="XCG52110.1"/>
    </source>
</evidence>
<feature type="region of interest" description="Disordered" evidence="1">
    <location>
        <begin position="1"/>
        <end position="30"/>
    </location>
</feature>
<dbReference type="EMBL" id="CP159256">
    <property type="protein sequence ID" value="XCG52110.1"/>
    <property type="molecule type" value="Genomic_DNA"/>
</dbReference>
<gene>
    <name evidence="2" type="ORF">ABVK50_31865</name>
</gene>
<keyword evidence="2" id="KW-0614">Plasmid</keyword>
<feature type="compositionally biased region" description="Basic and acidic residues" evidence="1">
    <location>
        <begin position="1"/>
        <end position="16"/>
    </location>
</feature>
<sequence>MADNKSKRGKQDRDRVASNQVRGHHFRRKHDITLEGAHKILDKHTMRDDANKAALKLKKRT</sequence>
<proteinExistence type="predicted"/>